<feature type="transmembrane region" description="Helical" evidence="14">
    <location>
        <begin position="99"/>
        <end position="122"/>
    </location>
</feature>
<keyword evidence="6 14" id="KW-0812">Transmembrane</keyword>
<dbReference type="EC" id="3.6.1.27" evidence="3 14"/>
<evidence type="ECO:0000256" key="5">
    <source>
        <dbReference type="ARBA" id="ARBA00022475"/>
    </source>
</evidence>
<evidence type="ECO:0000256" key="6">
    <source>
        <dbReference type="ARBA" id="ARBA00022692"/>
    </source>
</evidence>
<feature type="transmembrane region" description="Helical" evidence="14">
    <location>
        <begin position="40"/>
        <end position="62"/>
    </location>
</feature>
<evidence type="ECO:0000256" key="3">
    <source>
        <dbReference type="ARBA" id="ARBA00012374"/>
    </source>
</evidence>
<sequence>MTWFDALLLGLLEGVTEFLPVSSTGHLVLASALLKIEPDSFLTSFIITIQVGAILAVVVLYGRRLITNWNLTKRIVVAFVPTAIVGFALYKIIKTVFLTQTTLVVIALALGGVLMIAFEAWYKRRPGARRDVASLSYRDAFFLGLAQAVSVVPGVSRSGATILGGLALGLSRQAVVEFTFLLAIPTMVAATGYDLYRSAEAFTLANAQMLAIGFVFSFLSAWVAIKWLMRFIANHDFTLFGAYRIAAAILMWWLLLA</sequence>
<protein>
    <recommendedName>
        <fullName evidence="4 14">Undecaprenyl-diphosphatase</fullName>
        <ecNumber evidence="3 14">3.6.1.27</ecNumber>
    </recommendedName>
    <alternativeName>
        <fullName evidence="12 14">Bacitracin resistance protein</fullName>
    </alternativeName>
    <alternativeName>
        <fullName evidence="11 14">Undecaprenyl pyrophosphate phosphatase</fullName>
    </alternativeName>
</protein>
<evidence type="ECO:0000256" key="2">
    <source>
        <dbReference type="ARBA" id="ARBA00010621"/>
    </source>
</evidence>
<dbReference type="HAMAP" id="MF_01006">
    <property type="entry name" value="Undec_diphosphatase"/>
    <property type="match status" value="1"/>
</dbReference>
<dbReference type="PANTHER" id="PTHR30622:SF3">
    <property type="entry name" value="UNDECAPRENYL-DIPHOSPHATASE"/>
    <property type="match status" value="1"/>
</dbReference>
<comment type="subcellular location">
    <subcellularLocation>
        <location evidence="1 14">Cell membrane</location>
        <topology evidence="1 14">Multi-pass membrane protein</topology>
    </subcellularLocation>
</comment>
<comment type="caution">
    <text evidence="15">The sequence shown here is derived from an EMBL/GenBank/DDBJ whole genome shotgun (WGS) entry which is preliminary data.</text>
</comment>
<keyword evidence="8 14" id="KW-1133">Transmembrane helix</keyword>
<evidence type="ECO:0000313" key="15">
    <source>
        <dbReference type="EMBL" id="OHA57722.1"/>
    </source>
</evidence>
<dbReference type="GO" id="GO:0050380">
    <property type="term" value="F:undecaprenyl-diphosphatase activity"/>
    <property type="evidence" value="ECO:0007669"/>
    <property type="project" value="UniProtKB-UniRule"/>
</dbReference>
<reference evidence="15 16" key="1">
    <citation type="journal article" date="2016" name="Nat. Commun.">
        <title>Thousands of microbial genomes shed light on interconnected biogeochemical processes in an aquifer system.</title>
        <authorList>
            <person name="Anantharaman K."/>
            <person name="Brown C.T."/>
            <person name="Hug L.A."/>
            <person name="Sharon I."/>
            <person name="Castelle C.J."/>
            <person name="Probst A.J."/>
            <person name="Thomas B.C."/>
            <person name="Singh A."/>
            <person name="Wilkins M.J."/>
            <person name="Karaoz U."/>
            <person name="Brodie E.L."/>
            <person name="Williams K.H."/>
            <person name="Hubbard S.S."/>
            <person name="Banfield J.F."/>
        </authorList>
    </citation>
    <scope>NUCLEOTIDE SEQUENCE [LARGE SCALE GENOMIC DNA]</scope>
</reference>
<dbReference type="AlphaFoldDB" id="A0A1G2QCH7"/>
<comment type="function">
    <text evidence="14">Catalyzes the dephosphorylation of undecaprenyl diphosphate (UPP). Confers resistance to bacitracin.</text>
</comment>
<dbReference type="GO" id="GO:0071555">
    <property type="term" value="P:cell wall organization"/>
    <property type="evidence" value="ECO:0007669"/>
    <property type="project" value="UniProtKB-KW"/>
</dbReference>
<keyword evidence="7 14" id="KW-0378">Hydrolase</keyword>
<feature type="transmembrane region" description="Helical" evidence="14">
    <location>
        <begin position="237"/>
        <end position="255"/>
    </location>
</feature>
<evidence type="ECO:0000256" key="14">
    <source>
        <dbReference type="HAMAP-Rule" id="MF_01006"/>
    </source>
</evidence>
<comment type="catalytic activity">
    <reaction evidence="13 14">
        <text>di-trans,octa-cis-undecaprenyl diphosphate + H2O = di-trans,octa-cis-undecaprenyl phosphate + phosphate + H(+)</text>
        <dbReference type="Rhea" id="RHEA:28094"/>
        <dbReference type="ChEBI" id="CHEBI:15377"/>
        <dbReference type="ChEBI" id="CHEBI:15378"/>
        <dbReference type="ChEBI" id="CHEBI:43474"/>
        <dbReference type="ChEBI" id="CHEBI:58405"/>
        <dbReference type="ChEBI" id="CHEBI:60392"/>
        <dbReference type="EC" id="3.6.1.27"/>
    </reaction>
</comment>
<evidence type="ECO:0000256" key="9">
    <source>
        <dbReference type="ARBA" id="ARBA00023136"/>
    </source>
</evidence>
<dbReference type="GO" id="GO:0005886">
    <property type="term" value="C:plasma membrane"/>
    <property type="evidence" value="ECO:0007669"/>
    <property type="project" value="UniProtKB-SubCell"/>
</dbReference>
<dbReference type="NCBIfam" id="TIGR00753">
    <property type="entry name" value="undec_PP_bacA"/>
    <property type="match status" value="1"/>
</dbReference>
<comment type="miscellaneous">
    <text evidence="14">Bacitracin is thought to be involved in the inhibition of peptidoglycan synthesis by sequestering undecaprenyl diphosphate, thereby reducing the pool of lipid carrier available.</text>
</comment>
<keyword evidence="9 14" id="KW-0472">Membrane</keyword>
<name>A0A1G2QCH7_9BACT</name>
<evidence type="ECO:0000313" key="16">
    <source>
        <dbReference type="Proteomes" id="UP000176494"/>
    </source>
</evidence>
<dbReference type="PANTHER" id="PTHR30622">
    <property type="entry name" value="UNDECAPRENYL-DIPHOSPHATASE"/>
    <property type="match status" value="1"/>
</dbReference>
<keyword evidence="14" id="KW-0573">Peptidoglycan synthesis</keyword>
<dbReference type="STRING" id="1802435.A2114_02490"/>
<dbReference type="InterPro" id="IPR003824">
    <property type="entry name" value="UppP"/>
</dbReference>
<evidence type="ECO:0000256" key="11">
    <source>
        <dbReference type="ARBA" id="ARBA00032707"/>
    </source>
</evidence>
<dbReference type="GO" id="GO:0008360">
    <property type="term" value="P:regulation of cell shape"/>
    <property type="evidence" value="ECO:0007669"/>
    <property type="project" value="UniProtKB-KW"/>
</dbReference>
<gene>
    <name evidence="14" type="primary">uppP</name>
    <name evidence="15" type="ORF">A2114_02490</name>
</gene>
<organism evidence="15 16">
    <name type="scientific">Candidatus Vogelbacteria bacterium GWA1_51_14</name>
    <dbReference type="NCBI Taxonomy" id="1802435"/>
    <lineage>
        <taxon>Bacteria</taxon>
        <taxon>Candidatus Vogeliibacteriota</taxon>
    </lineage>
</organism>
<evidence type="ECO:0000256" key="4">
    <source>
        <dbReference type="ARBA" id="ARBA00021581"/>
    </source>
</evidence>
<evidence type="ECO:0000256" key="13">
    <source>
        <dbReference type="ARBA" id="ARBA00047594"/>
    </source>
</evidence>
<keyword evidence="14" id="KW-0961">Cell wall biogenesis/degradation</keyword>
<feature type="transmembrane region" description="Helical" evidence="14">
    <location>
        <begin position="205"/>
        <end position="225"/>
    </location>
</feature>
<accession>A0A1G2QCH7</accession>
<evidence type="ECO:0000256" key="8">
    <source>
        <dbReference type="ARBA" id="ARBA00022989"/>
    </source>
</evidence>
<evidence type="ECO:0000256" key="10">
    <source>
        <dbReference type="ARBA" id="ARBA00023251"/>
    </source>
</evidence>
<proteinExistence type="inferred from homology"/>
<comment type="similarity">
    <text evidence="2 14">Belongs to the UppP family.</text>
</comment>
<keyword evidence="5 14" id="KW-1003">Cell membrane</keyword>
<dbReference type="EMBL" id="MHTG01000007">
    <property type="protein sequence ID" value="OHA57722.1"/>
    <property type="molecule type" value="Genomic_DNA"/>
</dbReference>
<dbReference type="Proteomes" id="UP000176494">
    <property type="component" value="Unassembled WGS sequence"/>
</dbReference>
<feature type="transmembrane region" description="Helical" evidence="14">
    <location>
        <begin position="174"/>
        <end position="193"/>
    </location>
</feature>
<dbReference type="GO" id="GO:0046677">
    <property type="term" value="P:response to antibiotic"/>
    <property type="evidence" value="ECO:0007669"/>
    <property type="project" value="UniProtKB-UniRule"/>
</dbReference>
<feature type="transmembrane region" description="Helical" evidence="14">
    <location>
        <begin position="74"/>
        <end position="93"/>
    </location>
</feature>
<dbReference type="Pfam" id="PF02673">
    <property type="entry name" value="BacA"/>
    <property type="match status" value="1"/>
</dbReference>
<evidence type="ECO:0000256" key="7">
    <source>
        <dbReference type="ARBA" id="ARBA00022801"/>
    </source>
</evidence>
<dbReference type="GO" id="GO:0009252">
    <property type="term" value="P:peptidoglycan biosynthetic process"/>
    <property type="evidence" value="ECO:0007669"/>
    <property type="project" value="UniProtKB-KW"/>
</dbReference>
<keyword evidence="10 14" id="KW-0046">Antibiotic resistance</keyword>
<evidence type="ECO:0000256" key="12">
    <source>
        <dbReference type="ARBA" id="ARBA00032932"/>
    </source>
</evidence>
<evidence type="ECO:0000256" key="1">
    <source>
        <dbReference type="ARBA" id="ARBA00004651"/>
    </source>
</evidence>
<keyword evidence="14" id="KW-0133">Cell shape</keyword>